<dbReference type="EMBL" id="UINC01039922">
    <property type="protein sequence ID" value="SVB39091.1"/>
    <property type="molecule type" value="Genomic_DNA"/>
</dbReference>
<protein>
    <recommendedName>
        <fullName evidence="1">Cupin type-2 domain-containing protein</fullName>
    </recommendedName>
</protein>
<dbReference type="SUPFAM" id="SSF51182">
    <property type="entry name" value="RmlC-like cupins"/>
    <property type="match status" value="1"/>
</dbReference>
<name>A0A382DMW8_9ZZZZ</name>
<organism evidence="2">
    <name type="scientific">marine metagenome</name>
    <dbReference type="NCBI Taxonomy" id="408172"/>
    <lineage>
        <taxon>unclassified sequences</taxon>
        <taxon>metagenomes</taxon>
        <taxon>ecological metagenomes</taxon>
    </lineage>
</organism>
<dbReference type="Pfam" id="PF07883">
    <property type="entry name" value="Cupin_2"/>
    <property type="match status" value="1"/>
</dbReference>
<gene>
    <name evidence="2" type="ORF">METZ01_LOCUS191945</name>
</gene>
<dbReference type="InterPro" id="IPR013096">
    <property type="entry name" value="Cupin_2"/>
</dbReference>
<feature type="domain" description="Cupin type-2" evidence="1">
    <location>
        <begin position="76"/>
        <end position="147"/>
    </location>
</feature>
<evidence type="ECO:0000313" key="2">
    <source>
        <dbReference type="EMBL" id="SVB39091.1"/>
    </source>
</evidence>
<evidence type="ECO:0000259" key="1">
    <source>
        <dbReference type="Pfam" id="PF07883"/>
    </source>
</evidence>
<proteinExistence type="predicted"/>
<dbReference type="Gene3D" id="2.60.120.10">
    <property type="entry name" value="Jelly Rolls"/>
    <property type="match status" value="1"/>
</dbReference>
<dbReference type="InterPro" id="IPR052538">
    <property type="entry name" value="Flavonoid_dioxygenase-like"/>
</dbReference>
<dbReference type="InterPro" id="IPR014710">
    <property type="entry name" value="RmlC-like_jellyroll"/>
</dbReference>
<sequence>MSTEIYTPTAEQLDARIARFDQLTPMSTTDDLAWVPREAWEIFFAQKIMAVILEDTKSPFGDKAPIIGASGTTMFVSVMPPGQGPCLHDHNETYETFIVLQGTIEYRVGDPVEHKRVLNKWDVFSCPPGVYREFNNVGDEEAVQLTVLTGPIERDDVTMPDSVRERVENEFGSEVANAFGKLMPFDPPKKSPR</sequence>
<dbReference type="InterPro" id="IPR011051">
    <property type="entry name" value="RmlC_Cupin_sf"/>
</dbReference>
<reference evidence="2" key="1">
    <citation type="submission" date="2018-05" db="EMBL/GenBank/DDBJ databases">
        <authorList>
            <person name="Lanie J.A."/>
            <person name="Ng W.-L."/>
            <person name="Kazmierczak K.M."/>
            <person name="Andrzejewski T.M."/>
            <person name="Davidsen T.M."/>
            <person name="Wayne K.J."/>
            <person name="Tettelin H."/>
            <person name="Glass J.I."/>
            <person name="Rusch D."/>
            <person name="Podicherti R."/>
            <person name="Tsui H.-C.T."/>
            <person name="Winkler M.E."/>
        </authorList>
    </citation>
    <scope>NUCLEOTIDE SEQUENCE</scope>
</reference>
<dbReference type="PANTHER" id="PTHR43346">
    <property type="entry name" value="LIGAND BINDING DOMAIN PROTEIN, PUTATIVE (AFU_ORTHOLOGUE AFUA_6G14370)-RELATED"/>
    <property type="match status" value="1"/>
</dbReference>
<dbReference type="PANTHER" id="PTHR43346:SF1">
    <property type="entry name" value="QUERCETIN 2,3-DIOXYGENASE-RELATED"/>
    <property type="match status" value="1"/>
</dbReference>
<dbReference type="AlphaFoldDB" id="A0A382DMW8"/>
<accession>A0A382DMW8</accession>